<proteinExistence type="predicted"/>
<dbReference type="Gene3D" id="2.40.50.140">
    <property type="entry name" value="Nucleic acid-binding proteins"/>
    <property type="match status" value="2"/>
</dbReference>
<keyword evidence="4" id="KW-1185">Reference proteome</keyword>
<evidence type="ECO:0000259" key="2">
    <source>
        <dbReference type="PROSITE" id="PS50126"/>
    </source>
</evidence>
<dbReference type="GO" id="GO:0003723">
    <property type="term" value="F:RNA binding"/>
    <property type="evidence" value="ECO:0007669"/>
    <property type="project" value="TreeGrafter"/>
</dbReference>
<dbReference type="FunFam" id="2.40.50.140:FF:000354">
    <property type="entry name" value="ATP-dependent RNA helicase DHX8"/>
    <property type="match status" value="1"/>
</dbReference>
<evidence type="ECO:0000313" key="4">
    <source>
        <dbReference type="Proteomes" id="UP000554482"/>
    </source>
</evidence>
<dbReference type="PANTHER" id="PTHR15838:SF3">
    <property type="entry name" value="PROTEIN PIGMENT DEFECTIVE 338, CHLOROPLASTIC"/>
    <property type="match status" value="1"/>
</dbReference>
<dbReference type="CDD" id="cd04465">
    <property type="entry name" value="S1_RPS1_repeat_ec2_hs2"/>
    <property type="match status" value="1"/>
</dbReference>
<keyword evidence="3" id="KW-0689">Ribosomal protein</keyword>
<dbReference type="SMART" id="SM00316">
    <property type="entry name" value="S1"/>
    <property type="match status" value="2"/>
</dbReference>
<dbReference type="AlphaFoldDB" id="A0A7J6UZ27"/>
<dbReference type="Pfam" id="PF00575">
    <property type="entry name" value="S1"/>
    <property type="match status" value="2"/>
</dbReference>
<dbReference type="GO" id="GO:0005840">
    <property type="term" value="C:ribosome"/>
    <property type="evidence" value="ECO:0007669"/>
    <property type="project" value="UniProtKB-KW"/>
</dbReference>
<organism evidence="3 4">
    <name type="scientific">Thalictrum thalictroides</name>
    <name type="common">Rue-anemone</name>
    <name type="synonym">Anemone thalictroides</name>
    <dbReference type="NCBI Taxonomy" id="46969"/>
    <lineage>
        <taxon>Eukaryota</taxon>
        <taxon>Viridiplantae</taxon>
        <taxon>Streptophyta</taxon>
        <taxon>Embryophyta</taxon>
        <taxon>Tracheophyta</taxon>
        <taxon>Spermatophyta</taxon>
        <taxon>Magnoliopsida</taxon>
        <taxon>Ranunculales</taxon>
        <taxon>Ranunculaceae</taxon>
        <taxon>Thalictroideae</taxon>
        <taxon>Thalictrum</taxon>
    </lineage>
</organism>
<accession>A0A7J6UZ27</accession>
<keyword evidence="3" id="KW-0687">Ribonucleoprotein</keyword>
<feature type="domain" description="S1 motif" evidence="2">
    <location>
        <begin position="328"/>
        <end position="396"/>
    </location>
</feature>
<dbReference type="InterPro" id="IPR003029">
    <property type="entry name" value="S1_domain"/>
</dbReference>
<comment type="caution">
    <text evidence="3">The sequence shown here is derived from an EMBL/GenBank/DDBJ whole genome shotgun (WGS) entry which is preliminary data.</text>
</comment>
<dbReference type="EMBL" id="JABWDY010040772">
    <property type="protein sequence ID" value="KAF5177897.1"/>
    <property type="molecule type" value="Genomic_DNA"/>
</dbReference>
<dbReference type="Proteomes" id="UP000554482">
    <property type="component" value="Unassembled WGS sequence"/>
</dbReference>
<dbReference type="OrthoDB" id="1918363at2759"/>
<protein>
    <submittedName>
        <fullName evidence="3">30S ribosomal protein S1-like</fullName>
    </submittedName>
</protein>
<dbReference type="PROSITE" id="PS50126">
    <property type="entry name" value="S1"/>
    <property type="match status" value="2"/>
</dbReference>
<sequence>MKSNRVELQIALSLISCGAQEQDKMPSLHLHHPCKSLCSLNSSLPLCFILPHKTFQTKTISTSLFAKNPNFCSISIAKSSELLFLYEKPSIFSTHVVFCSSNGEISNTHVSEKPEVEESDELELLGKPLPLPQNTNGSASEVVSEPPKLEKDEVLAPFLKFFSSRDNTLEQAKEDSELEAIEEVKKEEEVFLNKKVKVEYYDPKPGDFVVGVVVSGNDHKLDINIGADLLGTMLTKEVLPLYDKELPYLLCDFEKDAEEFMVQGRMGIVFDDDAMGGKPVPGRPVVETGTILFAEVLGRTLSGRPLLSTRRLFRRVAWHRVRQIQQLNEPIEVRITEWNTGGLLTRIEGLRAFLPKAELMNKVNNFTDLKENVGRQIYVRISRIDEANNDLILSEREAWEMMYLREGTLLEGTVRKIFPYGAQVRLGDTNRSGLLHISNITRSRVNSVSDLLSVDEKVKVLVVKSAFPDKISLSIADLESEPGLFVSNREKVFSEAEEMTKKYKQKLPAVSATRKLNHLPADVLPFDNEEKLYANWKWFKFLNEVAN</sequence>
<name>A0A7J6UZ27_THATH</name>
<feature type="domain" description="S1 motif" evidence="2">
    <location>
        <begin position="407"/>
        <end position="476"/>
    </location>
</feature>
<dbReference type="SUPFAM" id="SSF50249">
    <property type="entry name" value="Nucleic acid-binding proteins"/>
    <property type="match status" value="2"/>
</dbReference>
<feature type="region of interest" description="Disordered" evidence="1">
    <location>
        <begin position="128"/>
        <end position="147"/>
    </location>
</feature>
<dbReference type="PANTHER" id="PTHR15838">
    <property type="entry name" value="NUCLEOLAR PROTEIN OF 40 KDA"/>
    <property type="match status" value="1"/>
</dbReference>
<dbReference type="GO" id="GO:0043489">
    <property type="term" value="P:RNA stabilization"/>
    <property type="evidence" value="ECO:0007669"/>
    <property type="project" value="TreeGrafter"/>
</dbReference>
<dbReference type="InterPro" id="IPR012340">
    <property type="entry name" value="NA-bd_OB-fold"/>
</dbReference>
<evidence type="ECO:0000313" key="3">
    <source>
        <dbReference type="EMBL" id="KAF5177897.1"/>
    </source>
</evidence>
<evidence type="ECO:0000256" key="1">
    <source>
        <dbReference type="SAM" id="MobiDB-lite"/>
    </source>
</evidence>
<reference evidence="3 4" key="1">
    <citation type="submission" date="2020-06" db="EMBL/GenBank/DDBJ databases">
        <title>Transcriptomic and genomic resources for Thalictrum thalictroides and T. hernandezii: Facilitating candidate gene discovery in an emerging model plant lineage.</title>
        <authorList>
            <person name="Arias T."/>
            <person name="Riano-Pachon D.M."/>
            <person name="Di Stilio V.S."/>
        </authorList>
    </citation>
    <scope>NUCLEOTIDE SEQUENCE [LARGE SCALE GENOMIC DNA]</scope>
    <source>
        <strain evidence="4">cv. WT478/WT964</strain>
        <tissue evidence="3">Leaves</tissue>
    </source>
</reference>
<gene>
    <name evidence="3" type="ORF">FRX31_032516</name>
</gene>